<keyword evidence="2" id="KW-1185">Reference proteome</keyword>
<evidence type="ECO:0000313" key="2">
    <source>
        <dbReference type="Proteomes" id="UP001055072"/>
    </source>
</evidence>
<evidence type="ECO:0000313" key="1">
    <source>
        <dbReference type="EMBL" id="KAI0089767.1"/>
    </source>
</evidence>
<dbReference type="Proteomes" id="UP001055072">
    <property type="component" value="Unassembled WGS sequence"/>
</dbReference>
<comment type="caution">
    <text evidence="1">The sequence shown here is derived from an EMBL/GenBank/DDBJ whole genome shotgun (WGS) entry which is preliminary data.</text>
</comment>
<name>A0ACB8U5V2_9APHY</name>
<gene>
    <name evidence="1" type="ORF">BDY19DRAFT_992735</name>
</gene>
<dbReference type="EMBL" id="MU274909">
    <property type="protein sequence ID" value="KAI0089767.1"/>
    <property type="molecule type" value="Genomic_DNA"/>
</dbReference>
<organism evidence="1 2">
    <name type="scientific">Irpex rosettiformis</name>
    <dbReference type="NCBI Taxonomy" id="378272"/>
    <lineage>
        <taxon>Eukaryota</taxon>
        <taxon>Fungi</taxon>
        <taxon>Dikarya</taxon>
        <taxon>Basidiomycota</taxon>
        <taxon>Agaricomycotina</taxon>
        <taxon>Agaricomycetes</taxon>
        <taxon>Polyporales</taxon>
        <taxon>Irpicaceae</taxon>
        <taxon>Irpex</taxon>
    </lineage>
</organism>
<sequence>MGIFRKIFSCFQDPEESTIIVLKTTGGETRSNAGGEAEDVPGSNPAVAANPAVDEDSTHPGAQKPTEQVATSHVDDAVLAAGETLNHDGGPVPTEDVADPPTEGSKDVMGIIKDSVVIVSAILDPLSGLSSAFPPLKAALVGLKLILEYAITAEDNKKGAQDLAARIEEILQMLSRSPDDPDLTRACQALSSKLEKVVNKLGPIKGLPTDRALWNKCVRFVKATVNAGVIQDCITTVDKALSDYQLSMIQHISSIVWKQMKSEERNALSMLKRAEQASFRGEDRPQCLEGTRGEVMDTLQSWALSESGKQFFWLNGPAGSGKSTIAQTFAYKLHLEDKLGASFFCSRNTTERRDLFMIFPTLAFQLATSTNSASQKFRDALLLALKADPHGTSLSLKHQLQELIVRPAQVSAMKAVIVIDALDECSDSSATSNLLSALANIATEVPSLKFFIASRREYEIHSSFYREELSLRTSQQALEKVPAFLVNRDVELFLKDRLQRLVSTRHHFDVPTDWPPKETLRGLTEKSDGLFIFASTVLKFVEKKHYDPRDQLDKILADLDVFKFEGHEGLDRLYMEILKNSIPEDDDQFLLRLLPILGLLVVAEKPLSSTVIANLLGLTRYADVLNILDSLHALINVPEHPDEPIRFHHKSFPDFLTDNTRCIDPRFQVNRVDHHFSTSRSCLVYLMKTIYSVPRYTLNASPSSKASLTYSYQYWGRHLLAAEHGRFQAKPGLVADERRKLDSQVSEQMSVSVLLIEMVGRAAVESPGNYLPWLRALWQTSDKQDNTLLGWIKGKHKFILFDIKKILQRIVSEYDSHPALPLSESIGRLARRMIINDSFAAARAKLIIGALLTTRMPNEAYAVEYSHDGSRLAIGGENFVQLVNPITGEQMNGPHIDRSGRVRSLAFSHDDRILAVAFDNHVILWNATRKLHKLEGLSGSTVMRVAFYSASDATGTYHLLSIDNVGHVWLWVILKLNVRCESDFVVDNAGERGAACWIPGTTTEEKVIAVGSRSGHVELRNITATGSSLRKTLEFPDTDRFQPKSVDAVAISRDGTLIAAGSDNGIVIYYVETGAVYHFEDLSKMSFSMYSLAFSPQEGPPVVAFTCDNTVGLLSKESGFLQLHRHDEFSKVWSIAFSPNDNSIASVSRNLIIGTATEIEQHHYRAKYINFALFSLDGRFVVSGSDDGIVRVWDATDGTLLQILEGHSSPAKNVIFLSDDRYILSHHEDGKLILWDRHSRQILYSEINILSLANFPFTDGNLGFFARNQDSNEIYFYRIHREYSKDVRLELMARSSPASLPVPAELDDQNIVARIRQETDSEAQNVVVAQLESGVRFTVPWTCSEKKHVMPEILTFQEQPVSEIQYWNYGGYDHLVGDEEFCYQDEDHAWVLDHHSQRVLWVPPIHRGHCRWRKGKLLIEGSNGRLTLVDFHEAMTT</sequence>
<reference evidence="1" key="1">
    <citation type="journal article" date="2021" name="Environ. Microbiol.">
        <title>Gene family expansions and transcriptome signatures uncover fungal adaptations to wood decay.</title>
        <authorList>
            <person name="Hage H."/>
            <person name="Miyauchi S."/>
            <person name="Viragh M."/>
            <person name="Drula E."/>
            <person name="Min B."/>
            <person name="Chaduli D."/>
            <person name="Navarro D."/>
            <person name="Favel A."/>
            <person name="Norest M."/>
            <person name="Lesage-Meessen L."/>
            <person name="Balint B."/>
            <person name="Merenyi Z."/>
            <person name="de Eugenio L."/>
            <person name="Morin E."/>
            <person name="Martinez A.T."/>
            <person name="Baldrian P."/>
            <person name="Stursova M."/>
            <person name="Martinez M.J."/>
            <person name="Novotny C."/>
            <person name="Magnuson J.K."/>
            <person name="Spatafora J.W."/>
            <person name="Maurice S."/>
            <person name="Pangilinan J."/>
            <person name="Andreopoulos W."/>
            <person name="LaButti K."/>
            <person name="Hundley H."/>
            <person name="Na H."/>
            <person name="Kuo A."/>
            <person name="Barry K."/>
            <person name="Lipzen A."/>
            <person name="Henrissat B."/>
            <person name="Riley R."/>
            <person name="Ahrendt S."/>
            <person name="Nagy L.G."/>
            <person name="Grigoriev I.V."/>
            <person name="Martin F."/>
            <person name="Rosso M.N."/>
        </authorList>
    </citation>
    <scope>NUCLEOTIDE SEQUENCE</scope>
    <source>
        <strain evidence="1">CBS 384.51</strain>
    </source>
</reference>
<proteinExistence type="predicted"/>
<accession>A0ACB8U5V2</accession>
<protein>
    <submittedName>
        <fullName evidence="1">Uncharacterized protein</fullName>
    </submittedName>
</protein>